<dbReference type="EMBL" id="JBHLWP010000008">
    <property type="protein sequence ID" value="MFC0251556.1"/>
    <property type="molecule type" value="Genomic_DNA"/>
</dbReference>
<comment type="caution">
    <text evidence="1">The sequence shown here is derived from an EMBL/GenBank/DDBJ whole genome shotgun (WGS) entry which is preliminary data.</text>
</comment>
<sequence>MALGEVSAFNPGAVEEIKPIWQRNPRPATVEGARQRFLEFFADKKAIGWKAIRSARPFVFWRLALEDFPWLQRQLPERSKGLVELIPSIESDRILLTCDVDLALKFRLTRKLHEAAIRALYRDTAWLESTIMSSRDKRNAESRTNLVRRLDLARTEHCERTERPKRFRRRDAARGLNTSVKTLLSQAAKYRIPDSLIEEDLWVFRHRALEWAVKKRLAEGLSLAPSMVRELAGISALVSTKQVAELIEEIRRKLLDK</sequence>
<evidence type="ECO:0008006" key="3">
    <source>
        <dbReference type="Google" id="ProtNLM"/>
    </source>
</evidence>
<protein>
    <recommendedName>
        <fullName evidence="3">Transposon Tn7 transposition protein TnsD C-termianl domain-containing protein</fullName>
    </recommendedName>
</protein>
<name>A0ABV6FDS9_9BURK</name>
<keyword evidence="2" id="KW-1185">Reference proteome</keyword>
<dbReference type="Proteomes" id="UP001589773">
    <property type="component" value="Unassembled WGS sequence"/>
</dbReference>
<gene>
    <name evidence="1" type="ORF">ACFFJK_06600</name>
</gene>
<accession>A0ABV6FDS9</accession>
<proteinExistence type="predicted"/>
<reference evidence="1 2" key="1">
    <citation type="submission" date="2024-09" db="EMBL/GenBank/DDBJ databases">
        <authorList>
            <person name="Sun Q."/>
            <person name="Mori K."/>
        </authorList>
    </citation>
    <scope>NUCLEOTIDE SEQUENCE [LARGE SCALE GENOMIC DNA]</scope>
    <source>
        <strain evidence="1 2">CCM 7792</strain>
    </source>
</reference>
<organism evidence="1 2">
    <name type="scientific">Massilia consociata</name>
    <dbReference type="NCBI Taxonomy" id="760117"/>
    <lineage>
        <taxon>Bacteria</taxon>
        <taxon>Pseudomonadati</taxon>
        <taxon>Pseudomonadota</taxon>
        <taxon>Betaproteobacteria</taxon>
        <taxon>Burkholderiales</taxon>
        <taxon>Oxalobacteraceae</taxon>
        <taxon>Telluria group</taxon>
        <taxon>Massilia</taxon>
    </lineage>
</organism>
<dbReference type="RefSeq" id="WP_379678466.1">
    <property type="nucleotide sequence ID" value="NZ_JBHLWP010000008.1"/>
</dbReference>
<evidence type="ECO:0000313" key="2">
    <source>
        <dbReference type="Proteomes" id="UP001589773"/>
    </source>
</evidence>
<evidence type="ECO:0000313" key="1">
    <source>
        <dbReference type="EMBL" id="MFC0251556.1"/>
    </source>
</evidence>